<feature type="repeat" description="FG-GAP" evidence="12">
    <location>
        <begin position="24"/>
        <end position="92"/>
    </location>
</feature>
<comment type="subcellular location">
    <subcellularLocation>
        <location evidence="1 13">Membrane</location>
        <topology evidence="1 13">Single-pass type I membrane protein</topology>
    </subcellularLocation>
</comment>
<evidence type="ECO:0000313" key="18">
    <source>
        <dbReference type="Proteomes" id="UP000288216"/>
    </source>
</evidence>
<evidence type="ECO:0000259" key="16">
    <source>
        <dbReference type="Pfam" id="PF20806"/>
    </source>
</evidence>
<protein>
    <recommendedName>
        <fullName evidence="19">Integrin alpha-2 domain-containing protein</fullName>
    </recommendedName>
</protein>
<feature type="domain" description="Integrin alpha third immunoglobulin-like" evidence="16">
    <location>
        <begin position="708"/>
        <end position="880"/>
    </location>
</feature>
<dbReference type="Gene3D" id="2.60.40.1530">
    <property type="entry name" value="ntegrin, alpha v. Chain A, domain 4"/>
    <property type="match status" value="1"/>
</dbReference>
<evidence type="ECO:0000256" key="12">
    <source>
        <dbReference type="PROSITE-ProRule" id="PRU00803"/>
    </source>
</evidence>
<keyword evidence="11" id="KW-0325">Glycoprotein</keyword>
<dbReference type="SMART" id="SM00191">
    <property type="entry name" value="Int_alpha"/>
    <property type="match status" value="5"/>
</dbReference>
<comment type="caution">
    <text evidence="17">The sequence shown here is derived from an EMBL/GenBank/DDBJ whole genome shotgun (WGS) entry which is preliminary data.</text>
</comment>
<dbReference type="GO" id="GO:0050900">
    <property type="term" value="P:leukocyte migration"/>
    <property type="evidence" value="ECO:0007669"/>
    <property type="project" value="TreeGrafter"/>
</dbReference>
<dbReference type="InterPro" id="IPR048285">
    <property type="entry name" value="Integrin_alpha_Ig-like_2"/>
</dbReference>
<dbReference type="InterPro" id="IPR013517">
    <property type="entry name" value="FG-GAP"/>
</dbReference>
<evidence type="ECO:0000256" key="1">
    <source>
        <dbReference type="ARBA" id="ARBA00004479"/>
    </source>
</evidence>
<dbReference type="STRING" id="75743.A0A401NRL7"/>
<evidence type="ECO:0000259" key="14">
    <source>
        <dbReference type="Pfam" id="PF08441"/>
    </source>
</evidence>
<dbReference type="GO" id="GO:0098609">
    <property type="term" value="P:cell-cell adhesion"/>
    <property type="evidence" value="ECO:0007669"/>
    <property type="project" value="TreeGrafter"/>
</dbReference>
<dbReference type="GO" id="GO:0007160">
    <property type="term" value="P:cell-matrix adhesion"/>
    <property type="evidence" value="ECO:0007669"/>
    <property type="project" value="TreeGrafter"/>
</dbReference>
<dbReference type="AlphaFoldDB" id="A0A401NRL7"/>
<keyword evidence="4 13" id="KW-0732">Signal</keyword>
<evidence type="ECO:0000259" key="15">
    <source>
        <dbReference type="Pfam" id="PF20805"/>
    </source>
</evidence>
<accession>A0A401NRL7</accession>
<keyword evidence="3" id="KW-0812">Transmembrane</keyword>
<feature type="repeat" description="FG-GAP" evidence="12">
    <location>
        <begin position="290"/>
        <end position="351"/>
    </location>
</feature>
<organism evidence="17 18">
    <name type="scientific">Scyliorhinus torazame</name>
    <name type="common">Cloudy catshark</name>
    <name type="synonym">Catulus torazame</name>
    <dbReference type="NCBI Taxonomy" id="75743"/>
    <lineage>
        <taxon>Eukaryota</taxon>
        <taxon>Metazoa</taxon>
        <taxon>Chordata</taxon>
        <taxon>Craniata</taxon>
        <taxon>Vertebrata</taxon>
        <taxon>Chondrichthyes</taxon>
        <taxon>Elasmobranchii</taxon>
        <taxon>Galeomorphii</taxon>
        <taxon>Galeoidea</taxon>
        <taxon>Carcharhiniformes</taxon>
        <taxon>Scyliorhinidae</taxon>
        <taxon>Scyliorhinus</taxon>
    </lineage>
</organism>
<proteinExistence type="inferred from homology"/>
<dbReference type="SUPFAM" id="SSF69318">
    <property type="entry name" value="Integrin alpha N-terminal domain"/>
    <property type="match status" value="1"/>
</dbReference>
<dbReference type="GO" id="GO:0008305">
    <property type="term" value="C:integrin complex"/>
    <property type="evidence" value="ECO:0007669"/>
    <property type="project" value="InterPro"/>
</dbReference>
<dbReference type="PANTHER" id="PTHR23220:SF89">
    <property type="entry name" value="INTEGRIN ALPHA-3"/>
    <property type="match status" value="1"/>
</dbReference>
<sequence>MAPLAARQLHLLLSAAVAMSAALNIDVKYPIVKEGPAGSYFGYSVALHRQLKDRDRYLLLVGAPQASGLKDQKANRTGALFYCPVSIKRNDCKRANFEKPTELSTECKEDQWLGVTVASQGPGGKVLVCAHRYEKRQLSLQDEKRILVGRCFVISDNLAINPDDDWDNSPVQFCENIGDDHQGLLMCQQGMAAGFTHPSHYAYYGAPGGWNWQGTVQVSQKNITFVERDILDDGPYQLPDVEKAHSYIGYSLTAGKKVTRDDRFSYVAGGPRHNHTGAVFILGQSTDKLNIEHTIMGSQTGSYFGSSVAIADLNNDSWQDLIVGAPHYFEGKNEISGAVYIYMNQAGKFPDKHTLVLNGSKGSMFGHAVSSIGDINQDGFQDIAIGAPYDGSGKVFIYCGSKNGLDSKPSQTINGADLGTTNPVTTFGYSINGGLDVDKNDYPDVLIGTLSDRVILLRSRPVINIRTNFTVHPRTIDSSKCSTSSCIKVEVCFSYIVSTGNRKYNRNITLKYTLEVEKERHASPRIRFIKTKSDTYNGFYSMPGVKCQTVRLGLMDNVEDKLHPISITLRYNIVNKNESGQRMVDMNDYPIMNQAKPNTKKIHFQKECGDDRTCKSNLKMKHRFGRLDSNEKLITCDTVDDDILVCELGNPFKKYQTTTLNIILEVTGITLNTTKIDVPLQLSTESVQNDLETESVSVFIEIQLQVRLIGEKKTQPTYFSGTVMGESGMRSFEDIGSHVDFTFKVTNLGETLGDLGILYLSFLWPYEISNGKWLLYLTEIETNGTENQHCIPAENIVNPLNLTMIKEASHPERIKRELRPITAKNLKILAASKKGKGNLQLDCKRKHTARCQQFNCLLHNMTEKATVTLRARLWNSTFLEVWAESFRSFRSDVDYIAFSFMFTPGLTVNLFAGSSNSMDNEQGLFK</sequence>
<evidence type="ECO:0000313" key="17">
    <source>
        <dbReference type="EMBL" id="GCB63551.1"/>
    </source>
</evidence>
<keyword evidence="7" id="KW-1133">Transmembrane helix</keyword>
<dbReference type="SUPFAM" id="SSF69179">
    <property type="entry name" value="Integrin domains"/>
    <property type="match status" value="3"/>
</dbReference>
<evidence type="ECO:0000256" key="11">
    <source>
        <dbReference type="ARBA" id="ARBA00023180"/>
    </source>
</evidence>
<feature type="domain" description="Integrin alpha second immunoglobulin-like" evidence="15">
    <location>
        <begin position="629"/>
        <end position="700"/>
    </location>
</feature>
<dbReference type="OrthoDB" id="5317514at2759"/>
<evidence type="ECO:0000256" key="5">
    <source>
        <dbReference type="ARBA" id="ARBA00022737"/>
    </source>
</evidence>
<dbReference type="InterPro" id="IPR032695">
    <property type="entry name" value="Integrin_dom_sf"/>
</dbReference>
<dbReference type="InterPro" id="IPR000413">
    <property type="entry name" value="Integrin_alpha"/>
</dbReference>
<dbReference type="InterPro" id="IPR028994">
    <property type="entry name" value="Integrin_alpha_N"/>
</dbReference>
<evidence type="ECO:0000256" key="13">
    <source>
        <dbReference type="RuleBase" id="RU003762"/>
    </source>
</evidence>
<dbReference type="GO" id="GO:0005178">
    <property type="term" value="F:integrin binding"/>
    <property type="evidence" value="ECO:0007669"/>
    <property type="project" value="TreeGrafter"/>
</dbReference>
<dbReference type="PRINTS" id="PR01185">
    <property type="entry name" value="INTEGRINA"/>
</dbReference>
<evidence type="ECO:0000256" key="7">
    <source>
        <dbReference type="ARBA" id="ARBA00022989"/>
    </source>
</evidence>
<evidence type="ECO:0000256" key="6">
    <source>
        <dbReference type="ARBA" id="ARBA00022889"/>
    </source>
</evidence>
<dbReference type="GO" id="GO:0007229">
    <property type="term" value="P:integrin-mediated signaling pathway"/>
    <property type="evidence" value="ECO:0007669"/>
    <property type="project" value="UniProtKB-KW"/>
</dbReference>
<comment type="similarity">
    <text evidence="2 13">Belongs to the integrin alpha chain family.</text>
</comment>
<keyword evidence="9" id="KW-0472">Membrane</keyword>
<evidence type="ECO:0000256" key="9">
    <source>
        <dbReference type="ARBA" id="ARBA00023136"/>
    </source>
</evidence>
<dbReference type="InterPro" id="IPR013649">
    <property type="entry name" value="Integrin_alpha_Ig-like_1"/>
</dbReference>
<dbReference type="InterPro" id="IPR048286">
    <property type="entry name" value="Integrin_alpha_Ig-like_3"/>
</dbReference>
<keyword evidence="6 13" id="KW-0130">Cell adhesion</keyword>
<dbReference type="Gene3D" id="2.130.10.130">
    <property type="entry name" value="Integrin alpha, N-terminal"/>
    <property type="match status" value="1"/>
</dbReference>
<dbReference type="GO" id="GO:0009897">
    <property type="term" value="C:external side of plasma membrane"/>
    <property type="evidence" value="ECO:0007669"/>
    <property type="project" value="TreeGrafter"/>
</dbReference>
<name>A0A401NRL7_SCYTO</name>
<evidence type="ECO:0000256" key="2">
    <source>
        <dbReference type="ARBA" id="ARBA00008054"/>
    </source>
</evidence>
<feature type="signal peptide" evidence="13">
    <location>
        <begin position="1"/>
        <end position="22"/>
    </location>
</feature>
<dbReference type="Pfam" id="PF20805">
    <property type="entry name" value="Integrin_A_Ig_2"/>
    <property type="match status" value="1"/>
</dbReference>
<keyword evidence="18" id="KW-1185">Reference proteome</keyword>
<dbReference type="PANTHER" id="PTHR23220">
    <property type="entry name" value="INTEGRIN ALPHA"/>
    <property type="match status" value="1"/>
</dbReference>
<evidence type="ECO:0000256" key="10">
    <source>
        <dbReference type="ARBA" id="ARBA00023170"/>
    </source>
</evidence>
<dbReference type="EMBL" id="BFAA01005358">
    <property type="protein sequence ID" value="GCB63551.1"/>
    <property type="molecule type" value="Genomic_DNA"/>
</dbReference>
<evidence type="ECO:0000256" key="3">
    <source>
        <dbReference type="ARBA" id="ARBA00022692"/>
    </source>
</evidence>
<dbReference type="OMA" id="MCTFGIS"/>
<dbReference type="Pfam" id="PF20806">
    <property type="entry name" value="Integrin_A_Ig_3"/>
    <property type="match status" value="1"/>
</dbReference>
<dbReference type="PROSITE" id="PS51470">
    <property type="entry name" value="FG_GAP"/>
    <property type="match status" value="3"/>
</dbReference>
<feature type="chain" id="PRO_5018810880" description="Integrin alpha-2 domain-containing protein" evidence="13">
    <location>
        <begin position="23"/>
        <end position="926"/>
    </location>
</feature>
<dbReference type="Pfam" id="PF01839">
    <property type="entry name" value="FG-GAP"/>
    <property type="match status" value="2"/>
</dbReference>
<dbReference type="InterPro" id="IPR013519">
    <property type="entry name" value="Int_alpha_beta-p"/>
</dbReference>
<feature type="domain" description="Integrin alpha first immunoglubulin-like" evidence="14">
    <location>
        <begin position="459"/>
        <end position="607"/>
    </location>
</feature>
<evidence type="ECO:0000256" key="8">
    <source>
        <dbReference type="ARBA" id="ARBA00023037"/>
    </source>
</evidence>
<keyword evidence="10 13" id="KW-0675">Receptor</keyword>
<keyword evidence="5" id="KW-0677">Repeat</keyword>
<gene>
    <name evidence="17" type="ORF">scyTo_0011637</name>
</gene>
<evidence type="ECO:0000256" key="4">
    <source>
        <dbReference type="ARBA" id="ARBA00022729"/>
    </source>
</evidence>
<dbReference type="Pfam" id="PF08441">
    <property type="entry name" value="Integrin_A_Ig_1"/>
    <property type="match status" value="1"/>
</dbReference>
<evidence type="ECO:0008006" key="19">
    <source>
        <dbReference type="Google" id="ProtNLM"/>
    </source>
</evidence>
<reference evidence="17 18" key="1">
    <citation type="journal article" date="2018" name="Nat. Ecol. Evol.">
        <title>Shark genomes provide insights into elasmobranch evolution and the origin of vertebrates.</title>
        <authorList>
            <person name="Hara Y"/>
            <person name="Yamaguchi K"/>
            <person name="Onimaru K"/>
            <person name="Kadota M"/>
            <person name="Koyanagi M"/>
            <person name="Keeley SD"/>
            <person name="Tatsumi K"/>
            <person name="Tanaka K"/>
            <person name="Motone F"/>
            <person name="Kageyama Y"/>
            <person name="Nozu R"/>
            <person name="Adachi N"/>
            <person name="Nishimura O"/>
            <person name="Nakagawa R"/>
            <person name="Tanegashima C"/>
            <person name="Kiyatake I"/>
            <person name="Matsumoto R"/>
            <person name="Murakumo K"/>
            <person name="Nishida K"/>
            <person name="Terakita A"/>
            <person name="Kuratani S"/>
            <person name="Sato K"/>
            <person name="Hyodo S Kuraku.S."/>
        </authorList>
    </citation>
    <scope>NUCLEOTIDE SEQUENCE [LARGE SCALE GENOMIC DNA]</scope>
</reference>
<keyword evidence="8 13" id="KW-0401">Integrin</keyword>
<dbReference type="Proteomes" id="UP000288216">
    <property type="component" value="Unassembled WGS sequence"/>
</dbReference>
<dbReference type="Gene3D" id="2.60.40.1510">
    <property type="entry name" value="ntegrin, alpha v. Chain A, domain 3"/>
    <property type="match status" value="1"/>
</dbReference>
<dbReference type="Gene3D" id="2.60.40.1460">
    <property type="entry name" value="Integrin domains. Chain A, domain 2"/>
    <property type="match status" value="1"/>
</dbReference>
<feature type="repeat" description="FG-GAP" evidence="12">
    <location>
        <begin position="353"/>
        <end position="407"/>
    </location>
</feature>
<dbReference type="GO" id="GO:0033627">
    <property type="term" value="P:cell adhesion mediated by integrin"/>
    <property type="evidence" value="ECO:0007669"/>
    <property type="project" value="TreeGrafter"/>
</dbReference>